<dbReference type="Proteomes" id="UP000249590">
    <property type="component" value="Unassembled WGS sequence"/>
</dbReference>
<protein>
    <submittedName>
        <fullName evidence="9">1-acyl-sn-glycerol-3-phosphate acyltransferase</fullName>
    </submittedName>
</protein>
<dbReference type="OrthoDB" id="9806880at2"/>
<evidence type="ECO:0000313" key="10">
    <source>
        <dbReference type="Proteomes" id="UP000249590"/>
    </source>
</evidence>
<evidence type="ECO:0000256" key="3">
    <source>
        <dbReference type="ARBA" id="ARBA00022692"/>
    </source>
</evidence>
<keyword evidence="5" id="KW-0443">Lipid metabolism</keyword>
<gene>
    <name evidence="9" type="ORF">DLJ53_30905</name>
</gene>
<keyword evidence="10" id="KW-1185">Reference proteome</keyword>
<dbReference type="PANTHER" id="PTHR23063">
    <property type="entry name" value="PHOSPHOLIPID ACYLTRANSFERASE"/>
    <property type="match status" value="1"/>
</dbReference>
<dbReference type="AlphaFoldDB" id="A0A8B2NI72"/>
<dbReference type="InterPro" id="IPR002123">
    <property type="entry name" value="Plipid/glycerol_acylTrfase"/>
</dbReference>
<evidence type="ECO:0000256" key="4">
    <source>
        <dbReference type="ARBA" id="ARBA00022989"/>
    </source>
</evidence>
<keyword evidence="4" id="KW-1133">Transmembrane helix</keyword>
<dbReference type="GO" id="GO:0016746">
    <property type="term" value="F:acyltransferase activity"/>
    <property type="evidence" value="ECO:0007669"/>
    <property type="project" value="UniProtKB-KW"/>
</dbReference>
<evidence type="ECO:0000256" key="2">
    <source>
        <dbReference type="ARBA" id="ARBA00022679"/>
    </source>
</evidence>
<comment type="caution">
    <text evidence="9">The sequence shown here is derived from an EMBL/GenBank/DDBJ whole genome shotgun (WGS) entry which is preliminary data.</text>
</comment>
<organism evidence="9 10">
    <name type="scientific">Acuticoccus sediminis</name>
    <dbReference type="NCBI Taxonomy" id="2184697"/>
    <lineage>
        <taxon>Bacteria</taxon>
        <taxon>Pseudomonadati</taxon>
        <taxon>Pseudomonadota</taxon>
        <taxon>Alphaproteobacteria</taxon>
        <taxon>Hyphomicrobiales</taxon>
        <taxon>Amorphaceae</taxon>
        <taxon>Acuticoccus</taxon>
    </lineage>
</organism>
<evidence type="ECO:0000256" key="1">
    <source>
        <dbReference type="ARBA" id="ARBA00004370"/>
    </source>
</evidence>
<dbReference type="SMART" id="SM00563">
    <property type="entry name" value="PlsC"/>
    <property type="match status" value="1"/>
</dbReference>
<dbReference type="Pfam" id="PF01553">
    <property type="entry name" value="Acyltransferase"/>
    <property type="match status" value="1"/>
</dbReference>
<dbReference type="PANTHER" id="PTHR23063:SF52">
    <property type="entry name" value="LYSOPHOSPHATIDYLCHOLINE ACYLTRANSFERASE"/>
    <property type="match status" value="1"/>
</dbReference>
<comment type="subcellular location">
    <subcellularLocation>
        <location evidence="1">Membrane</location>
    </subcellularLocation>
</comment>
<proteinExistence type="predicted"/>
<evidence type="ECO:0000313" key="9">
    <source>
        <dbReference type="EMBL" id="RAH97103.1"/>
    </source>
</evidence>
<accession>A0A8B2NI72</accession>
<dbReference type="GO" id="GO:0016020">
    <property type="term" value="C:membrane"/>
    <property type="evidence" value="ECO:0007669"/>
    <property type="project" value="UniProtKB-SubCell"/>
</dbReference>
<keyword evidence="2 9" id="KW-0808">Transferase</keyword>
<evidence type="ECO:0000256" key="7">
    <source>
        <dbReference type="ARBA" id="ARBA00023315"/>
    </source>
</evidence>
<dbReference type="EMBL" id="QHHQ01000010">
    <property type="protein sequence ID" value="RAH97103.1"/>
    <property type="molecule type" value="Genomic_DNA"/>
</dbReference>
<sequence length="245" mass="26855">MAFGWTRALRVLPWWWHRAAIWLLGIRVHVHGTPSPARPLLITANHVSWLDITVIGSIMPLSYIAKSEVAGWPIFGILAKLQRTVFVERERRSRTGAVAGEIAERMAGGDVMVLFAEGTSSNGTHVLPFKSSLVGGAAKAIEAAKGQATVQPLAINYTHLDGMPIGRFYKSRVAWYGDMEMASHLWWVLRHGVIDVNVAFGEAVPFNGGAERKAMTRTVEATVRRLVGEATAGRLKESDAVLEPH</sequence>
<keyword evidence="3" id="KW-0812">Transmembrane</keyword>
<keyword evidence="6" id="KW-0472">Membrane</keyword>
<name>A0A8B2NI72_9HYPH</name>
<evidence type="ECO:0000256" key="6">
    <source>
        <dbReference type="ARBA" id="ARBA00023136"/>
    </source>
</evidence>
<dbReference type="GO" id="GO:0006629">
    <property type="term" value="P:lipid metabolic process"/>
    <property type="evidence" value="ECO:0007669"/>
    <property type="project" value="UniProtKB-KW"/>
</dbReference>
<evidence type="ECO:0000259" key="8">
    <source>
        <dbReference type="SMART" id="SM00563"/>
    </source>
</evidence>
<reference evidence="9 10" key="1">
    <citation type="submission" date="2018-05" db="EMBL/GenBank/DDBJ databases">
        <title>Acuticoccus sediminis sp. nov., isolated from deep-sea sediment of Indian Ocean.</title>
        <authorList>
            <person name="Liu X."/>
            <person name="Lai Q."/>
            <person name="Du Y."/>
            <person name="Sun F."/>
            <person name="Zhang X."/>
            <person name="Wang S."/>
            <person name="Shao Z."/>
        </authorList>
    </citation>
    <scope>NUCLEOTIDE SEQUENCE [LARGE SCALE GENOMIC DNA]</scope>
    <source>
        <strain evidence="9 10">PTG4-2</strain>
    </source>
</reference>
<feature type="domain" description="Phospholipid/glycerol acyltransferase" evidence="8">
    <location>
        <begin position="40"/>
        <end position="158"/>
    </location>
</feature>
<keyword evidence="7 9" id="KW-0012">Acyltransferase</keyword>
<evidence type="ECO:0000256" key="5">
    <source>
        <dbReference type="ARBA" id="ARBA00023098"/>
    </source>
</evidence>
<dbReference type="CDD" id="cd07989">
    <property type="entry name" value="LPLAT_AGPAT-like"/>
    <property type="match status" value="1"/>
</dbReference>
<dbReference type="SUPFAM" id="SSF69593">
    <property type="entry name" value="Glycerol-3-phosphate (1)-acyltransferase"/>
    <property type="match status" value="1"/>
</dbReference>